<gene>
    <name evidence="2" type="ORF">lam_696</name>
</gene>
<evidence type="ECO:0000313" key="3">
    <source>
        <dbReference type="Proteomes" id="UP000017862"/>
    </source>
</evidence>
<keyword evidence="3" id="KW-1185">Reference proteome</keyword>
<proteinExistence type="predicted"/>
<evidence type="ECO:0000313" key="2">
    <source>
        <dbReference type="EMBL" id="AHA28042.1"/>
    </source>
</evidence>
<dbReference type="AlphaFoldDB" id="U6B8I0"/>
<keyword evidence="1" id="KW-0812">Transmembrane</keyword>
<accession>U6B8I0</accession>
<dbReference type="RefSeq" id="WP_007557554.1">
    <property type="nucleotide sequence ID" value="NC_022793.1"/>
</dbReference>
<evidence type="ECO:0000256" key="1">
    <source>
        <dbReference type="SAM" id="Phobius"/>
    </source>
</evidence>
<dbReference type="KEGG" id="lar:lam_696"/>
<dbReference type="PATRIC" id="fig|1261131.3.peg.667"/>
<feature type="transmembrane region" description="Helical" evidence="1">
    <location>
        <begin position="27"/>
        <end position="47"/>
    </location>
</feature>
<reference evidence="2 3" key="1">
    <citation type="journal article" date="2014" name="Mol. Plant Microbe Interact.">
        <title>The complete genome sequence of Candidatus Liberibacter americanus, associated with citrus Huanglongbing.</title>
        <authorList>
            <person name="Wulff N.A."/>
            <person name="Zhang S."/>
            <person name="Setubal J.C."/>
            <person name="Almeida N.F."/>
            <person name="Martins E.C."/>
            <person name="Harakava R."/>
            <person name="Kumar D."/>
            <person name="Rangel L.T."/>
            <person name="Foissac X."/>
            <person name="Bove J."/>
            <person name="Gabriel D.W."/>
        </authorList>
    </citation>
    <scope>NUCLEOTIDE SEQUENCE [LARGE SCALE GENOMIC DNA]</scope>
    <source>
        <strain evidence="2 3">Sao Paulo</strain>
    </source>
</reference>
<name>U6B8I0_9HYPH</name>
<dbReference type="HOGENOM" id="CLU_1388045_0_0_5"/>
<keyword evidence="1" id="KW-0472">Membrane</keyword>
<protein>
    <submittedName>
        <fullName evidence="2">Uncharacterized protein</fullName>
    </submittedName>
</protein>
<dbReference type="STRING" id="1261131.lam_696"/>
<keyword evidence="1" id="KW-1133">Transmembrane helix</keyword>
<sequence>MGISAAAGTGSARLGAIGAVLGATTPWGLAFIGASVAIAGISGWLNAKQSYAQTESAIDTEKERKRLAEDNSRLAYLEGLSQASQARKRHVFQASQMKIRMSSMGFDPMIQELWMGQTLAEMEGERATILKSGEQKSKRFTEESEWLKGNIGKLQKAQEWSTWGHFLETTGDIVGILNQQSQWKQQQSRYGNKTSL</sequence>
<dbReference type="EMBL" id="CP006604">
    <property type="protein sequence ID" value="AHA28042.1"/>
    <property type="molecule type" value="Genomic_DNA"/>
</dbReference>
<dbReference type="Proteomes" id="UP000017862">
    <property type="component" value="Chromosome"/>
</dbReference>
<organism evidence="2 3">
    <name type="scientific">Candidatus Liberibacter americanus str. Sao Paulo</name>
    <dbReference type="NCBI Taxonomy" id="1261131"/>
    <lineage>
        <taxon>Bacteria</taxon>
        <taxon>Pseudomonadati</taxon>
        <taxon>Pseudomonadota</taxon>
        <taxon>Alphaproteobacteria</taxon>
        <taxon>Hyphomicrobiales</taxon>
        <taxon>Rhizobiaceae</taxon>
        <taxon>Liberibacter</taxon>
    </lineage>
</organism>